<dbReference type="InterPro" id="IPR018394">
    <property type="entry name" value="DNA_photolyase_1_CS_C"/>
</dbReference>
<dbReference type="Proteomes" id="UP001595453">
    <property type="component" value="Unassembled WGS sequence"/>
</dbReference>
<evidence type="ECO:0000256" key="7">
    <source>
        <dbReference type="RuleBase" id="RU004182"/>
    </source>
</evidence>
<comment type="similarity">
    <text evidence="3">Belongs to the DNA photolyase class-1 family.</text>
</comment>
<dbReference type="InterPro" id="IPR006050">
    <property type="entry name" value="DNA_photolyase_N"/>
</dbReference>
<proteinExistence type="inferred from homology"/>
<feature type="domain" description="Photolyase/cryptochrome alpha/beta" evidence="8">
    <location>
        <begin position="1"/>
        <end position="133"/>
    </location>
</feature>
<reference evidence="10" key="1">
    <citation type="journal article" date="2019" name="Int. J. Syst. Evol. Microbiol.">
        <title>The Global Catalogue of Microorganisms (GCM) 10K type strain sequencing project: providing services to taxonomists for standard genome sequencing and annotation.</title>
        <authorList>
            <consortium name="The Broad Institute Genomics Platform"/>
            <consortium name="The Broad Institute Genome Sequencing Center for Infectious Disease"/>
            <person name="Wu L."/>
            <person name="Ma J."/>
        </authorList>
    </citation>
    <scope>NUCLEOTIDE SEQUENCE [LARGE SCALE GENOMIC DNA]</scope>
    <source>
        <strain evidence="10">KCTC 42730</strain>
    </source>
</reference>
<dbReference type="InterPro" id="IPR014729">
    <property type="entry name" value="Rossmann-like_a/b/a_fold"/>
</dbReference>
<evidence type="ECO:0000256" key="1">
    <source>
        <dbReference type="ARBA" id="ARBA00001932"/>
    </source>
</evidence>
<comment type="caution">
    <text evidence="9">The sequence shown here is derived from an EMBL/GenBank/DDBJ whole genome shotgun (WGS) entry which is preliminary data.</text>
</comment>
<evidence type="ECO:0000256" key="6">
    <source>
        <dbReference type="ARBA" id="ARBA00022991"/>
    </source>
</evidence>
<dbReference type="RefSeq" id="WP_377125892.1">
    <property type="nucleotide sequence ID" value="NZ_JBHRSD010000028.1"/>
</dbReference>
<evidence type="ECO:0000313" key="10">
    <source>
        <dbReference type="Proteomes" id="UP001595453"/>
    </source>
</evidence>
<accession>A0ABV7CMB0</accession>
<dbReference type="Gene3D" id="1.10.579.10">
    <property type="entry name" value="DNA Cyclobutane Dipyrimidine Photolyase, subunit A, domain 3"/>
    <property type="match status" value="1"/>
</dbReference>
<dbReference type="PANTHER" id="PTHR11455:SF9">
    <property type="entry name" value="CRYPTOCHROME CIRCADIAN CLOCK 5 ISOFORM X1"/>
    <property type="match status" value="1"/>
</dbReference>
<dbReference type="EC" id="4.1.99.3" evidence="9"/>
<evidence type="ECO:0000256" key="4">
    <source>
        <dbReference type="ARBA" id="ARBA00022630"/>
    </source>
</evidence>
<dbReference type="PROSITE" id="PS00394">
    <property type="entry name" value="DNA_PHOTOLYASES_1_1"/>
    <property type="match status" value="1"/>
</dbReference>
<protein>
    <submittedName>
        <fullName evidence="9">Deoxyribodipyrimidine photo-lyase</fullName>
        <ecNumber evidence="9">4.1.99.3</ecNumber>
    </submittedName>
</protein>
<comment type="similarity">
    <text evidence="7">Belongs to the DNA photolyase family.</text>
</comment>
<dbReference type="Gene3D" id="3.40.50.620">
    <property type="entry name" value="HUPs"/>
    <property type="match status" value="1"/>
</dbReference>
<gene>
    <name evidence="9" type="primary">phrB</name>
    <name evidence="9" type="ORF">ACFOEE_14880</name>
</gene>
<keyword evidence="10" id="KW-1185">Reference proteome</keyword>
<keyword evidence="4 7" id="KW-0285">Flavoprotein</keyword>
<keyword evidence="5 7" id="KW-0274">FAD</keyword>
<dbReference type="EMBL" id="JBHRSD010000028">
    <property type="protein sequence ID" value="MFC3033804.1"/>
    <property type="molecule type" value="Genomic_DNA"/>
</dbReference>
<comment type="cofactor">
    <cofactor evidence="2">
        <name>FAD</name>
        <dbReference type="ChEBI" id="CHEBI:57692"/>
    </cofactor>
</comment>
<dbReference type="NCBIfam" id="NF007955">
    <property type="entry name" value="PRK10674.1"/>
    <property type="match status" value="1"/>
</dbReference>
<dbReference type="InterPro" id="IPR002081">
    <property type="entry name" value="Cryptochrome/DNA_photolyase_1"/>
</dbReference>
<dbReference type="SUPFAM" id="SSF52425">
    <property type="entry name" value="Cryptochrome/photolyase, N-terminal domain"/>
    <property type="match status" value="1"/>
</dbReference>
<comment type="cofactor">
    <cofactor evidence="1">
        <name>(6R)-5,10-methylene-5,6,7,8-tetrahydrofolate</name>
        <dbReference type="ChEBI" id="CHEBI:15636"/>
    </cofactor>
</comment>
<dbReference type="PANTHER" id="PTHR11455">
    <property type="entry name" value="CRYPTOCHROME"/>
    <property type="match status" value="1"/>
</dbReference>
<name>A0ABV7CMB0_9GAMM</name>
<keyword evidence="6 7" id="KW-0157">Chromophore</keyword>
<evidence type="ECO:0000256" key="3">
    <source>
        <dbReference type="ARBA" id="ARBA00005862"/>
    </source>
</evidence>
<evidence type="ECO:0000259" key="8">
    <source>
        <dbReference type="PROSITE" id="PS51645"/>
    </source>
</evidence>
<dbReference type="InterPro" id="IPR036155">
    <property type="entry name" value="Crypto/Photolyase_N_sf"/>
</dbReference>
<dbReference type="PROSITE" id="PS51645">
    <property type="entry name" value="PHR_CRY_ALPHA_BETA"/>
    <property type="match status" value="1"/>
</dbReference>
<dbReference type="InterPro" id="IPR036134">
    <property type="entry name" value="Crypto/Photolyase_FAD-like_sf"/>
</dbReference>
<evidence type="ECO:0000256" key="2">
    <source>
        <dbReference type="ARBA" id="ARBA00001974"/>
    </source>
</evidence>
<dbReference type="PRINTS" id="PR00147">
    <property type="entry name" value="DNAPHOTLYASE"/>
</dbReference>
<dbReference type="Gene3D" id="1.25.40.80">
    <property type="match status" value="1"/>
</dbReference>
<organism evidence="9 10">
    <name type="scientific">Pseudoalteromonas fenneropenaei</name>
    <dbReference type="NCBI Taxonomy" id="1737459"/>
    <lineage>
        <taxon>Bacteria</taxon>
        <taxon>Pseudomonadati</taxon>
        <taxon>Pseudomonadota</taxon>
        <taxon>Gammaproteobacteria</taxon>
        <taxon>Alteromonadales</taxon>
        <taxon>Pseudoalteromonadaceae</taxon>
        <taxon>Pseudoalteromonas</taxon>
    </lineage>
</organism>
<evidence type="ECO:0000256" key="5">
    <source>
        <dbReference type="ARBA" id="ARBA00022827"/>
    </source>
</evidence>
<dbReference type="Pfam" id="PF03441">
    <property type="entry name" value="FAD_binding_7"/>
    <property type="match status" value="1"/>
</dbReference>
<evidence type="ECO:0000313" key="9">
    <source>
        <dbReference type="EMBL" id="MFC3033804.1"/>
    </source>
</evidence>
<sequence length="464" mass="53227">MTTLFWFRRDLRIYGNEALIAAVAQGARDALFFVSKKQWQQHDAAAIQVDFALRRVTWLGEQLARFGVHLHVIEAPDFNDQQQALLAFCQQHNISAVFANREYEVNERERDETLTAQLALAQVTIQLFDGDVIAPPGSIRTKQGEMFRVFTPFKKAWLAHFSGYQAHLPKWPLSEQPRSWAPPACLASDGSSAKWPVDDSALVQIVGRFMDEKLVHYGEQRDFPAIKGTSGLSPYLALGIVSVKQLLAETQLRVPDILERPSHPAFSWLNELIWREFYRHLLVEFPKLCKHHNFNSQYNHVAWRDDAAQFQAWCNGKTGYPLVDAAMRQLLQTGWMHNRLRMVVASFLTKHLLIDWRKGEQFFMQHLLDGDLASNNGGWQWAASTGCDAQPYFRIFNPVTQSEKFDPKGEFIRKYVPELAAVPDKYIHWPEAYLALRPDIDYPQPLVEHKAARERALAAFKGAI</sequence>
<dbReference type="Pfam" id="PF00875">
    <property type="entry name" value="DNA_photolyase"/>
    <property type="match status" value="1"/>
</dbReference>
<dbReference type="PROSITE" id="PS00691">
    <property type="entry name" value="DNA_PHOTOLYASES_1_2"/>
    <property type="match status" value="1"/>
</dbReference>
<dbReference type="InterPro" id="IPR005101">
    <property type="entry name" value="Cryptochr/Photolyase_FAD-bd"/>
</dbReference>
<dbReference type="SUPFAM" id="SSF48173">
    <property type="entry name" value="Cryptochrome/photolyase FAD-binding domain"/>
    <property type="match status" value="1"/>
</dbReference>
<keyword evidence="9" id="KW-0456">Lyase</keyword>
<dbReference type="GO" id="GO:0003904">
    <property type="term" value="F:deoxyribodipyrimidine photo-lyase activity"/>
    <property type="evidence" value="ECO:0007669"/>
    <property type="project" value="UniProtKB-EC"/>
</dbReference>